<dbReference type="GO" id="GO:0005686">
    <property type="term" value="C:U2 snRNP"/>
    <property type="evidence" value="ECO:0007669"/>
    <property type="project" value="TreeGrafter"/>
</dbReference>
<sequence length="383" mass="43791">MSTNDTSTTTKSVSSVKSEFSSDPRMHFIEETGKWTYTDDDGVPYEYDEAQGAWFPMFNEQLIEAQQSAYSVPGVDESAPVIPEKRNKRKNVYTMDDPDSNSRKKQKQDNQQQKKKAVNTSVYVTNLPSDVTVEELAEVFSKYGVLMEDFVNGGPRIKLYKDDKNNLKGDALITYLKEESVTLACQLLDDTDLRPGKESKIRVQMAEFKPKEPKPSDTSHQNDRKNATNKPDKKIVQKARQKLEKKLDWFDEETGKKAERHSKIVILKHMFTLEEIEKDVGLILDLKEDIRSECEKLGEVTNVVLYDKEPEGVVSIRFKEPLSAEACILKMNGRFFGGRRVEAGHYDGKRRFQRSGSKADETEEEESARLEKYAKWLEAGGDE</sequence>
<keyword evidence="5" id="KW-0508">mRNA splicing</keyword>
<feature type="region of interest" description="Disordered" evidence="7">
    <location>
        <begin position="70"/>
        <end position="117"/>
    </location>
</feature>
<evidence type="ECO:0000256" key="7">
    <source>
        <dbReference type="SAM" id="MobiDB-lite"/>
    </source>
</evidence>
<dbReference type="PANTHER" id="PTHR15608">
    <property type="entry name" value="SPLICING FACTOR U2AF-ASSOCIATED PROTEIN 2"/>
    <property type="match status" value="1"/>
</dbReference>
<dbReference type="CDD" id="cd12282">
    <property type="entry name" value="RRM2_TatSF1_like"/>
    <property type="match status" value="1"/>
</dbReference>
<feature type="compositionally biased region" description="Basic and acidic residues" evidence="7">
    <location>
        <begin position="208"/>
        <end position="236"/>
    </location>
</feature>
<feature type="region of interest" description="Disordered" evidence="7">
    <location>
        <begin position="202"/>
        <end position="236"/>
    </location>
</feature>
<proteinExistence type="inferred from homology"/>
<dbReference type="Gene3D" id="3.30.70.330">
    <property type="match status" value="2"/>
</dbReference>
<dbReference type="InterPro" id="IPR034393">
    <property type="entry name" value="TatSF1-like"/>
</dbReference>
<keyword evidence="10" id="KW-1185">Reference proteome</keyword>
<keyword evidence="2" id="KW-0507">mRNA processing</keyword>
<evidence type="ECO:0000256" key="1">
    <source>
        <dbReference type="ARBA" id="ARBA00007747"/>
    </source>
</evidence>
<dbReference type="GO" id="GO:0003723">
    <property type="term" value="F:RNA binding"/>
    <property type="evidence" value="ECO:0007669"/>
    <property type="project" value="UniProtKB-UniRule"/>
</dbReference>
<gene>
    <name evidence="9" type="ORF">PBRASI_LOCUS29</name>
</gene>
<dbReference type="CDD" id="cd12281">
    <property type="entry name" value="RRM1_TatSF1_like"/>
    <property type="match status" value="1"/>
</dbReference>
<feature type="region of interest" description="Disordered" evidence="7">
    <location>
        <begin position="1"/>
        <end position="24"/>
    </location>
</feature>
<evidence type="ECO:0000256" key="3">
    <source>
        <dbReference type="ARBA" id="ARBA00022737"/>
    </source>
</evidence>
<dbReference type="PROSITE" id="PS50102">
    <property type="entry name" value="RRM"/>
    <property type="match status" value="1"/>
</dbReference>
<evidence type="ECO:0000259" key="8">
    <source>
        <dbReference type="PROSITE" id="PS50102"/>
    </source>
</evidence>
<dbReference type="GO" id="GO:0005684">
    <property type="term" value="C:U2-type spliceosomal complex"/>
    <property type="evidence" value="ECO:0007669"/>
    <property type="project" value="TreeGrafter"/>
</dbReference>
<evidence type="ECO:0000256" key="2">
    <source>
        <dbReference type="ARBA" id="ARBA00022664"/>
    </source>
</evidence>
<comment type="caution">
    <text evidence="9">The sequence shown here is derived from an EMBL/GenBank/DDBJ whole genome shotgun (WGS) entry which is preliminary data.</text>
</comment>
<dbReference type="GO" id="GO:0000398">
    <property type="term" value="P:mRNA splicing, via spliceosome"/>
    <property type="evidence" value="ECO:0007669"/>
    <property type="project" value="InterPro"/>
</dbReference>
<dbReference type="SMART" id="SM00360">
    <property type="entry name" value="RRM"/>
    <property type="match status" value="2"/>
</dbReference>
<dbReference type="InterPro" id="IPR000504">
    <property type="entry name" value="RRM_dom"/>
</dbReference>
<dbReference type="SUPFAM" id="SSF54928">
    <property type="entry name" value="RNA-binding domain, RBD"/>
    <property type="match status" value="2"/>
</dbReference>
<dbReference type="InterPro" id="IPR035979">
    <property type="entry name" value="RBD_domain_sf"/>
</dbReference>
<evidence type="ECO:0000256" key="4">
    <source>
        <dbReference type="ARBA" id="ARBA00022884"/>
    </source>
</evidence>
<evidence type="ECO:0000256" key="5">
    <source>
        <dbReference type="ARBA" id="ARBA00023187"/>
    </source>
</evidence>
<dbReference type="EMBL" id="CAJVPI010000002">
    <property type="protein sequence ID" value="CAG8451021.1"/>
    <property type="molecule type" value="Genomic_DNA"/>
</dbReference>
<reference evidence="9" key="1">
    <citation type="submission" date="2021-06" db="EMBL/GenBank/DDBJ databases">
        <authorList>
            <person name="Kallberg Y."/>
            <person name="Tangrot J."/>
            <person name="Rosling A."/>
        </authorList>
    </citation>
    <scope>NUCLEOTIDE SEQUENCE</scope>
    <source>
        <strain evidence="9">BR232B</strain>
    </source>
</reference>
<dbReference type="Pfam" id="PF00076">
    <property type="entry name" value="RRM_1"/>
    <property type="match status" value="2"/>
</dbReference>
<protein>
    <submittedName>
        <fullName evidence="9">6779_t:CDS:1</fullName>
    </submittedName>
</protein>
<dbReference type="InterPro" id="IPR034392">
    <property type="entry name" value="TatSF1-like_RRM1"/>
</dbReference>
<keyword evidence="4 6" id="KW-0694">RNA-binding</keyword>
<keyword evidence="3" id="KW-0677">Repeat</keyword>
<evidence type="ECO:0000313" key="10">
    <source>
        <dbReference type="Proteomes" id="UP000789739"/>
    </source>
</evidence>
<dbReference type="InterPro" id="IPR012677">
    <property type="entry name" value="Nucleotide-bd_a/b_plait_sf"/>
</dbReference>
<accession>A0A9N8YVM8</accession>
<name>A0A9N8YVM8_9GLOM</name>
<organism evidence="9 10">
    <name type="scientific">Paraglomus brasilianum</name>
    <dbReference type="NCBI Taxonomy" id="144538"/>
    <lineage>
        <taxon>Eukaryota</taxon>
        <taxon>Fungi</taxon>
        <taxon>Fungi incertae sedis</taxon>
        <taxon>Mucoromycota</taxon>
        <taxon>Glomeromycotina</taxon>
        <taxon>Glomeromycetes</taxon>
        <taxon>Paraglomerales</taxon>
        <taxon>Paraglomeraceae</taxon>
        <taxon>Paraglomus</taxon>
    </lineage>
</organism>
<dbReference type="FunFam" id="3.30.70.330:FF:000329">
    <property type="entry name" value="splicing factor U2AF-associated protein 2"/>
    <property type="match status" value="1"/>
</dbReference>
<feature type="domain" description="RRM" evidence="8">
    <location>
        <begin position="120"/>
        <end position="208"/>
    </location>
</feature>
<dbReference type="OrthoDB" id="10258585at2759"/>
<dbReference type="PANTHER" id="PTHR15608:SF0">
    <property type="entry name" value="HIV TAT-SPECIFIC FACTOR 1"/>
    <property type="match status" value="1"/>
</dbReference>
<comment type="similarity">
    <text evidence="1">Belongs to the HTATSF1 family.</text>
</comment>
<dbReference type="AlphaFoldDB" id="A0A9N8YVM8"/>
<evidence type="ECO:0000313" key="9">
    <source>
        <dbReference type="EMBL" id="CAG8451021.1"/>
    </source>
</evidence>
<evidence type="ECO:0000256" key="6">
    <source>
        <dbReference type="PROSITE-ProRule" id="PRU00176"/>
    </source>
</evidence>
<dbReference type="FunFam" id="3.30.70.330:FF:000105">
    <property type="entry name" value="HIV Tat-specific factor 1 homolog"/>
    <property type="match status" value="1"/>
</dbReference>
<feature type="compositionally biased region" description="Low complexity" evidence="7">
    <location>
        <begin position="1"/>
        <end position="19"/>
    </location>
</feature>
<dbReference type="Proteomes" id="UP000789739">
    <property type="component" value="Unassembled WGS sequence"/>
</dbReference>